<dbReference type="Proteomes" id="UP001174909">
    <property type="component" value="Unassembled WGS sequence"/>
</dbReference>
<protein>
    <submittedName>
        <fullName evidence="1">Vacuolar protein sorting-associated protein 13D</fullName>
    </submittedName>
</protein>
<proteinExistence type="predicted"/>
<reference evidence="1" key="1">
    <citation type="submission" date="2023-03" db="EMBL/GenBank/DDBJ databases">
        <authorList>
            <person name="Steffen K."/>
            <person name="Cardenas P."/>
        </authorList>
    </citation>
    <scope>NUCLEOTIDE SEQUENCE</scope>
</reference>
<dbReference type="AlphaFoldDB" id="A0AA35R2W8"/>
<comment type="caution">
    <text evidence="1">The sequence shown here is derived from an EMBL/GenBank/DDBJ whole genome shotgun (WGS) entry which is preliminary data.</text>
</comment>
<organism evidence="1 2">
    <name type="scientific">Geodia barretti</name>
    <name type="common">Barrett's horny sponge</name>
    <dbReference type="NCBI Taxonomy" id="519541"/>
    <lineage>
        <taxon>Eukaryota</taxon>
        <taxon>Metazoa</taxon>
        <taxon>Porifera</taxon>
        <taxon>Demospongiae</taxon>
        <taxon>Heteroscleromorpha</taxon>
        <taxon>Tetractinellida</taxon>
        <taxon>Astrophorina</taxon>
        <taxon>Geodiidae</taxon>
        <taxon>Geodia</taxon>
    </lineage>
</organism>
<name>A0AA35R2W8_GEOBA</name>
<gene>
    <name evidence="1" type="ORF">GBAR_LOCUS2881</name>
</gene>
<keyword evidence="2" id="KW-1185">Reference proteome</keyword>
<sequence>MSEMQVQVWSSRQHRSQQYLLERFTLSIRLQRCLNPSPDHTHFSLWASVPSLCFHVDEQKIQSLIMCLHPLTPPTSPSRTPSPHPYTSTQSMYKSALSSDSFIQSDPPVEDSIYLSFYEGLPHQKISLLSESKPHPLSKQKSCDPRVARERYQRRLQAAMEEIVSVNFSIDSVFLSLSSNDQVITELTIPGVTLDLHKRPYDTRLELSVQDLCVLDRFQNFGPEFELILCSGGKNLLNLSSPSQKQSFDPSSGMTGKSYSYPTFASIRNTVSNSNATTPTVTPIRAHHSDIPNLFPLQEDFGIISPASDSPTLLSVSYHHLTSFSPDHPATRDIDLGKEEEGEEMEAEEWVWPSEEEPDIHKISVHCTGVDLMANQETIAEIISFCQKALPPSLLHRGRSEGGSSEEEEIMKREEEMSISTKPVEPAQSLVHMEASVVFERLGVRLLRRINRRSVRKGFSQGASSAHLLASLIFHRLSVAARGVRMTSVLEGQLEGIKVTDLTEI</sequence>
<accession>A0AA35R2W8</accession>
<evidence type="ECO:0000313" key="2">
    <source>
        <dbReference type="Proteomes" id="UP001174909"/>
    </source>
</evidence>
<evidence type="ECO:0000313" key="1">
    <source>
        <dbReference type="EMBL" id="CAI8000262.1"/>
    </source>
</evidence>
<dbReference type="EMBL" id="CASHTH010000395">
    <property type="protein sequence ID" value="CAI8000262.1"/>
    <property type="molecule type" value="Genomic_DNA"/>
</dbReference>
<feature type="non-terminal residue" evidence="1">
    <location>
        <position position="505"/>
    </location>
</feature>